<accession>E3RZP2</accession>
<reference evidence="1 2" key="1">
    <citation type="journal article" date="2010" name="Genome Biol.">
        <title>A first genome assembly of the barley fungal pathogen Pyrenophora teres f. teres.</title>
        <authorList>
            <person name="Ellwood S.R."/>
            <person name="Liu Z."/>
            <person name="Syme R.A."/>
            <person name="Lai Z."/>
            <person name="Hane J.K."/>
            <person name="Keiper F."/>
            <person name="Moffat C.S."/>
            <person name="Oliver R.P."/>
            <person name="Friesen T.L."/>
        </authorList>
    </citation>
    <scope>NUCLEOTIDE SEQUENCE [LARGE SCALE GENOMIC DNA]</scope>
    <source>
        <strain evidence="1 2">0-1</strain>
    </source>
</reference>
<evidence type="ECO:0000313" key="1">
    <source>
        <dbReference type="EMBL" id="EFQ88809.1"/>
    </source>
</evidence>
<dbReference type="OrthoDB" id="4851849at2759"/>
<dbReference type="eggNOG" id="ENOG502RXAF">
    <property type="taxonomic scope" value="Eukaryota"/>
</dbReference>
<dbReference type="InterPro" id="IPR027796">
    <property type="entry name" value="OTT_1508_deam-like"/>
</dbReference>
<evidence type="ECO:0000313" key="2">
    <source>
        <dbReference type="Proteomes" id="UP000001067"/>
    </source>
</evidence>
<dbReference type="EMBL" id="GL536114">
    <property type="protein sequence ID" value="EFQ88809.1"/>
    <property type="molecule type" value="Genomic_DNA"/>
</dbReference>
<name>E3RZP2_PYRTT</name>
<dbReference type="Proteomes" id="UP000001067">
    <property type="component" value="Unassembled WGS sequence"/>
</dbReference>
<dbReference type="HOGENOM" id="CLU_406524_0_0_1"/>
<proteinExistence type="predicted"/>
<protein>
    <recommendedName>
        <fullName evidence="3">OTT-1508-deam domain containing protein</fullName>
    </recommendedName>
</protein>
<sequence length="677" mass="76419">MEVTYLRLAENIAVLRRICDKPIAPTRNDLITTDNRKGRALSLQDEVDIVNDISYLVSHSYQPGQVMAMCVEELSDEHSMIVSVATNDGSTSHLEGSLRGMADILQQQNLDARTNRSDALLNQVILRSEGRLSRRLDYVPSSGPGKIRESTTVLRLNAILDYATKADPELKQSQSELFILAKEMSRLAQVYIELAHKKKAGSSSIEALLAIVKVTSKLWGHYSNTLLQLNTSAPNLNMKSETKEKFPSRIRHLGHYVHTAIRLLEFASKFNVFRSIHIRAVHVKPYDLSTATIRDQPECQQRFLCLESQNAGKTNEWQLKLTHAAIKGQEQVRKYTTQPQTQGSIRVHAEIQILCFYEQHPNARFPPRVLKSSKHACFLCDSFIKMHGKFHIPKTHGKLYELWMLPDLCDLDLGEKLKNNFIQVMKRFNEVLEEMISSSDLRVKQSLPEPDESCILSLVLSPHVASNTTIRPLSESKLPADPDTSFCTPIVDNPISSKLAPNPTRAEELNGRPEPLTLIAEGIPSISELPRNGNETVQVTNVTSPRPTLVLQQGKPSTYVFDKTETIARFHTPKIHVELSNEEARRLANINPLFKDENMFVAITVEVSWLGSDESNEMTTPKDHSINLESRWTELTAIDGILFTDEGLLMRKGVDVVRIRALHVDSRQGERRDSLYD</sequence>
<dbReference type="Pfam" id="PF14441">
    <property type="entry name" value="OTT_1508_deam"/>
    <property type="match status" value="1"/>
</dbReference>
<gene>
    <name evidence="1" type="ORF">PTT_15144</name>
</gene>
<organism evidence="2">
    <name type="scientific">Pyrenophora teres f. teres (strain 0-1)</name>
    <name type="common">Barley net blotch fungus</name>
    <name type="synonym">Drechslera teres f. teres</name>
    <dbReference type="NCBI Taxonomy" id="861557"/>
    <lineage>
        <taxon>Eukaryota</taxon>
        <taxon>Fungi</taxon>
        <taxon>Dikarya</taxon>
        <taxon>Ascomycota</taxon>
        <taxon>Pezizomycotina</taxon>
        <taxon>Dothideomycetes</taxon>
        <taxon>Pleosporomycetidae</taxon>
        <taxon>Pleosporales</taxon>
        <taxon>Pleosporineae</taxon>
        <taxon>Pleosporaceae</taxon>
        <taxon>Pyrenophora</taxon>
    </lineage>
</organism>
<evidence type="ECO:0008006" key="3">
    <source>
        <dbReference type="Google" id="ProtNLM"/>
    </source>
</evidence>
<keyword evidence="2" id="KW-1185">Reference proteome</keyword>
<dbReference type="AlphaFoldDB" id="E3RZP2"/>
<dbReference type="KEGG" id="pte:PTT_15144"/>